<dbReference type="GO" id="GO:0000160">
    <property type="term" value="P:phosphorelay signal transduction system"/>
    <property type="evidence" value="ECO:0007669"/>
    <property type="project" value="InterPro"/>
</dbReference>
<dbReference type="CDD" id="cd06170">
    <property type="entry name" value="LuxR_C_like"/>
    <property type="match status" value="1"/>
</dbReference>
<gene>
    <name evidence="8" type="primary">nreC_6</name>
    <name evidence="8" type="ORF">NCTC11923_02665</name>
</gene>
<dbReference type="PROSITE" id="PS50110">
    <property type="entry name" value="RESPONSE_REGULATORY"/>
    <property type="match status" value="1"/>
</dbReference>
<evidence type="ECO:0000256" key="3">
    <source>
        <dbReference type="ARBA" id="ARBA00023125"/>
    </source>
</evidence>
<evidence type="ECO:0000256" key="2">
    <source>
        <dbReference type="ARBA" id="ARBA00023015"/>
    </source>
</evidence>
<name>A0A3S4WM56_9ACTO</name>
<dbReference type="InterPro" id="IPR011006">
    <property type="entry name" value="CheY-like_superfamily"/>
</dbReference>
<evidence type="ECO:0000259" key="7">
    <source>
        <dbReference type="PROSITE" id="PS50110"/>
    </source>
</evidence>
<dbReference type="PANTHER" id="PTHR43214:SF24">
    <property type="entry name" value="TRANSCRIPTIONAL REGULATORY PROTEIN NARL-RELATED"/>
    <property type="match status" value="1"/>
</dbReference>
<dbReference type="Pfam" id="PF00196">
    <property type="entry name" value="GerE"/>
    <property type="match status" value="1"/>
</dbReference>
<feature type="domain" description="Response regulatory" evidence="7">
    <location>
        <begin position="2"/>
        <end position="122"/>
    </location>
</feature>
<keyword evidence="2" id="KW-0805">Transcription regulation</keyword>
<evidence type="ECO:0000313" key="9">
    <source>
        <dbReference type="Proteomes" id="UP000276899"/>
    </source>
</evidence>
<accession>A0A3S4WM56</accession>
<dbReference type="Pfam" id="PF00072">
    <property type="entry name" value="Response_reg"/>
    <property type="match status" value="1"/>
</dbReference>
<dbReference type="SMART" id="SM00448">
    <property type="entry name" value="REC"/>
    <property type="match status" value="1"/>
</dbReference>
<dbReference type="GO" id="GO:0003677">
    <property type="term" value="F:DNA binding"/>
    <property type="evidence" value="ECO:0007669"/>
    <property type="project" value="UniProtKB-KW"/>
</dbReference>
<dbReference type="PROSITE" id="PS50043">
    <property type="entry name" value="HTH_LUXR_2"/>
    <property type="match status" value="1"/>
</dbReference>
<keyword evidence="1 5" id="KW-0597">Phosphoprotein</keyword>
<feature type="domain" description="HTH luxR-type" evidence="6">
    <location>
        <begin position="142"/>
        <end position="207"/>
    </location>
</feature>
<dbReference type="KEGG" id="asla:NCTC11923_02665"/>
<proteinExistence type="predicted"/>
<dbReference type="InterPro" id="IPR000792">
    <property type="entry name" value="Tscrpt_reg_LuxR_C"/>
</dbReference>
<dbReference type="InterPro" id="IPR058245">
    <property type="entry name" value="NreC/VraR/RcsB-like_REC"/>
</dbReference>
<dbReference type="SUPFAM" id="SSF52172">
    <property type="entry name" value="CheY-like"/>
    <property type="match status" value="1"/>
</dbReference>
<dbReference type="RefSeq" id="WP_026426995.1">
    <property type="nucleotide sequence ID" value="NZ_CBCRWE010000030.1"/>
</dbReference>
<evidence type="ECO:0000256" key="4">
    <source>
        <dbReference type="ARBA" id="ARBA00023163"/>
    </source>
</evidence>
<evidence type="ECO:0000313" key="8">
    <source>
        <dbReference type="EMBL" id="VEG75984.1"/>
    </source>
</evidence>
<dbReference type="STRING" id="1278298.GCA_000428685_01967"/>
<dbReference type="CDD" id="cd17535">
    <property type="entry name" value="REC_NarL-like"/>
    <property type="match status" value="1"/>
</dbReference>
<dbReference type="InterPro" id="IPR001789">
    <property type="entry name" value="Sig_transdc_resp-reg_receiver"/>
</dbReference>
<organism evidence="8 9">
    <name type="scientific">Actinomyces slackii</name>
    <dbReference type="NCBI Taxonomy" id="52774"/>
    <lineage>
        <taxon>Bacteria</taxon>
        <taxon>Bacillati</taxon>
        <taxon>Actinomycetota</taxon>
        <taxon>Actinomycetes</taxon>
        <taxon>Actinomycetales</taxon>
        <taxon>Actinomycetaceae</taxon>
        <taxon>Actinomyces</taxon>
    </lineage>
</organism>
<dbReference type="AlphaFoldDB" id="A0A3S4WM56"/>
<sequence>MRVLIADDSVLLREGLTMILADEGHEVVAGVGTGEELVTRCLELRPDLTISDIRMPPSHSDEGLRAAMRIRDQWPQAPILLLSQYVVLSYATELLSSGSGFIGYLLKDRVTDLDSFLEAVERVASGGMVLDPEVVAQMMGRAQDPVASLTPREREVLEHMAQGRTNAGIAEALVVTEGAVEKHIQRIFLKLGLHADAEVHRRVAAVLALLGAPRTG</sequence>
<keyword evidence="4" id="KW-0804">Transcription</keyword>
<dbReference type="PANTHER" id="PTHR43214">
    <property type="entry name" value="TWO-COMPONENT RESPONSE REGULATOR"/>
    <property type="match status" value="1"/>
</dbReference>
<evidence type="ECO:0000259" key="6">
    <source>
        <dbReference type="PROSITE" id="PS50043"/>
    </source>
</evidence>
<keyword evidence="3" id="KW-0238">DNA-binding</keyword>
<dbReference type="Gene3D" id="3.40.50.2300">
    <property type="match status" value="1"/>
</dbReference>
<dbReference type="Gene3D" id="1.10.10.10">
    <property type="entry name" value="Winged helix-like DNA-binding domain superfamily/Winged helix DNA-binding domain"/>
    <property type="match status" value="1"/>
</dbReference>
<protein>
    <submittedName>
        <fullName evidence="8">Nitrogen regulation protein C</fullName>
    </submittedName>
</protein>
<dbReference type="PRINTS" id="PR00038">
    <property type="entry name" value="HTHLUXR"/>
</dbReference>
<evidence type="ECO:0000256" key="5">
    <source>
        <dbReference type="PROSITE-ProRule" id="PRU00169"/>
    </source>
</evidence>
<dbReference type="InterPro" id="IPR036388">
    <property type="entry name" value="WH-like_DNA-bd_sf"/>
</dbReference>
<feature type="modified residue" description="4-aspartylphosphate" evidence="5">
    <location>
        <position position="52"/>
    </location>
</feature>
<dbReference type="GO" id="GO:0006355">
    <property type="term" value="P:regulation of DNA-templated transcription"/>
    <property type="evidence" value="ECO:0007669"/>
    <property type="project" value="InterPro"/>
</dbReference>
<keyword evidence="9" id="KW-1185">Reference proteome</keyword>
<dbReference type="EMBL" id="LR134363">
    <property type="protein sequence ID" value="VEG75984.1"/>
    <property type="molecule type" value="Genomic_DNA"/>
</dbReference>
<dbReference type="SMART" id="SM00421">
    <property type="entry name" value="HTH_LUXR"/>
    <property type="match status" value="1"/>
</dbReference>
<reference evidence="8 9" key="1">
    <citation type="submission" date="2018-12" db="EMBL/GenBank/DDBJ databases">
        <authorList>
            <consortium name="Pathogen Informatics"/>
        </authorList>
    </citation>
    <scope>NUCLEOTIDE SEQUENCE [LARGE SCALE GENOMIC DNA]</scope>
    <source>
        <strain evidence="8 9">NCTC11923</strain>
    </source>
</reference>
<evidence type="ECO:0000256" key="1">
    <source>
        <dbReference type="ARBA" id="ARBA00022553"/>
    </source>
</evidence>
<dbReference type="InterPro" id="IPR039420">
    <property type="entry name" value="WalR-like"/>
</dbReference>
<dbReference type="Proteomes" id="UP000276899">
    <property type="component" value="Chromosome"/>
</dbReference>